<proteinExistence type="predicted"/>
<sequence length="111" mass="11903">MTLTGNRADIRDIFAVSDLVLSLSTKPESFGRTVAEALSLGVPVAGYAHGGVGEILEALYPQGAVPLQDTGALRQRVEQLLSADERPTGNAIFRLDTMLGETLAVYRELCR</sequence>
<feature type="domain" description="Glycosyl transferase family 1" evidence="1">
    <location>
        <begin position="4"/>
        <end position="86"/>
    </location>
</feature>
<keyword evidence="2" id="KW-0328">Glycosyltransferase</keyword>
<dbReference type="InterPro" id="IPR001296">
    <property type="entry name" value="Glyco_trans_1"/>
</dbReference>
<dbReference type="EMBL" id="JBHSWE010000001">
    <property type="protein sequence ID" value="MFC6670339.1"/>
    <property type="molecule type" value="Genomic_DNA"/>
</dbReference>
<reference evidence="3" key="1">
    <citation type="journal article" date="2019" name="Int. J. Syst. Evol. Microbiol.">
        <title>The Global Catalogue of Microorganisms (GCM) 10K type strain sequencing project: providing services to taxonomists for standard genome sequencing and annotation.</title>
        <authorList>
            <consortium name="The Broad Institute Genomics Platform"/>
            <consortium name="The Broad Institute Genome Sequencing Center for Infectious Disease"/>
            <person name="Wu L."/>
            <person name="Ma J."/>
        </authorList>
    </citation>
    <scope>NUCLEOTIDE SEQUENCE [LARGE SCALE GENOMIC DNA]</scope>
    <source>
        <strain evidence="3">NBRC 111756</strain>
    </source>
</reference>
<keyword evidence="3" id="KW-1185">Reference proteome</keyword>
<organism evidence="2 3">
    <name type="scientific">Marinobacterium aestuariivivens</name>
    <dbReference type="NCBI Taxonomy" id="1698799"/>
    <lineage>
        <taxon>Bacteria</taxon>
        <taxon>Pseudomonadati</taxon>
        <taxon>Pseudomonadota</taxon>
        <taxon>Gammaproteobacteria</taxon>
        <taxon>Oceanospirillales</taxon>
        <taxon>Oceanospirillaceae</taxon>
        <taxon>Marinobacterium</taxon>
    </lineage>
</organism>
<name>A0ABW1ZYW6_9GAMM</name>
<dbReference type="Pfam" id="PF00534">
    <property type="entry name" value="Glycos_transf_1"/>
    <property type="match status" value="1"/>
</dbReference>
<dbReference type="Proteomes" id="UP001596422">
    <property type="component" value="Unassembled WGS sequence"/>
</dbReference>
<dbReference type="SUPFAM" id="SSF53756">
    <property type="entry name" value="UDP-Glycosyltransferase/glycogen phosphorylase"/>
    <property type="match status" value="1"/>
</dbReference>
<dbReference type="RefSeq" id="WP_379912990.1">
    <property type="nucleotide sequence ID" value="NZ_JBHSWE010000001.1"/>
</dbReference>
<evidence type="ECO:0000259" key="1">
    <source>
        <dbReference type="Pfam" id="PF00534"/>
    </source>
</evidence>
<accession>A0ABW1ZYW6</accession>
<comment type="caution">
    <text evidence="2">The sequence shown here is derived from an EMBL/GenBank/DDBJ whole genome shotgun (WGS) entry which is preliminary data.</text>
</comment>
<evidence type="ECO:0000313" key="2">
    <source>
        <dbReference type="EMBL" id="MFC6670339.1"/>
    </source>
</evidence>
<dbReference type="Gene3D" id="3.40.50.2000">
    <property type="entry name" value="Glycogen Phosphorylase B"/>
    <property type="match status" value="1"/>
</dbReference>
<dbReference type="GO" id="GO:0016757">
    <property type="term" value="F:glycosyltransferase activity"/>
    <property type="evidence" value="ECO:0007669"/>
    <property type="project" value="UniProtKB-KW"/>
</dbReference>
<keyword evidence="2" id="KW-0808">Transferase</keyword>
<evidence type="ECO:0000313" key="3">
    <source>
        <dbReference type="Proteomes" id="UP001596422"/>
    </source>
</evidence>
<gene>
    <name evidence="2" type="ORF">ACFQDL_09790</name>
</gene>
<protein>
    <submittedName>
        <fullName evidence="2">Glycosyltransferase</fullName>
        <ecNumber evidence="2">2.4.-.-</ecNumber>
    </submittedName>
</protein>
<dbReference type="EC" id="2.4.-.-" evidence="2"/>